<proteinExistence type="predicted"/>
<name>A0ABS8DDM4_9FIRM</name>
<evidence type="ECO:0000313" key="2">
    <source>
        <dbReference type="EMBL" id="MCB7386520.1"/>
    </source>
</evidence>
<dbReference type="RefSeq" id="WP_066736770.1">
    <property type="nucleotide sequence ID" value="NZ_JAJCIQ010000002.1"/>
</dbReference>
<gene>
    <name evidence="2" type="ORF">LIZ65_04395</name>
</gene>
<feature type="domain" description="PseI/NeuA/B-like" evidence="1">
    <location>
        <begin position="26"/>
        <end position="267"/>
    </location>
</feature>
<dbReference type="PANTHER" id="PTHR42966:SF1">
    <property type="entry name" value="SIALIC ACID SYNTHASE"/>
    <property type="match status" value="1"/>
</dbReference>
<dbReference type="InterPro" id="IPR013785">
    <property type="entry name" value="Aldolase_TIM"/>
</dbReference>
<organism evidence="2 3">
    <name type="scientific">Bariatricus massiliensis</name>
    <dbReference type="NCBI Taxonomy" id="1745713"/>
    <lineage>
        <taxon>Bacteria</taxon>
        <taxon>Bacillati</taxon>
        <taxon>Bacillota</taxon>
        <taxon>Clostridia</taxon>
        <taxon>Lachnospirales</taxon>
        <taxon>Lachnospiraceae</taxon>
        <taxon>Bariatricus</taxon>
    </lineage>
</organism>
<evidence type="ECO:0000313" key="3">
    <source>
        <dbReference type="Proteomes" id="UP001299546"/>
    </source>
</evidence>
<reference evidence="2 3" key="1">
    <citation type="submission" date="2021-10" db="EMBL/GenBank/DDBJ databases">
        <title>Collection of gut derived symbiotic bacterial strains cultured from healthy donors.</title>
        <authorList>
            <person name="Lin H."/>
            <person name="Littmann E."/>
            <person name="Kohout C."/>
            <person name="Pamer E.G."/>
        </authorList>
    </citation>
    <scope>NUCLEOTIDE SEQUENCE [LARGE SCALE GENOMIC DNA]</scope>
    <source>
        <strain evidence="2 3">DFI.1.165</strain>
    </source>
</reference>
<comment type="caution">
    <text evidence="2">The sequence shown here is derived from an EMBL/GenBank/DDBJ whole genome shotgun (WGS) entry which is preliminary data.</text>
</comment>
<accession>A0ABS8DDM4</accession>
<dbReference type="Gene3D" id="3.20.20.70">
    <property type="entry name" value="Aldolase class I"/>
    <property type="match status" value="1"/>
</dbReference>
<sequence>MYKKPYVIAEAGCNHMGQMEIAHDLINTAAYFCKADAIKFQKRCPKELLTEEQYNAPHPNPANSYGDTYGAHREYLEFTVEQHAQLKKWCEEVGITYSTSVWDITSAKEIASLNPEFIKIPSACNNHFEMLEWLCENYQGEVQLSFGMTTHEEEEEIVQLFEKHGRAKDLVLYNCTSGYPVPFKDVCLLEICRMREQFENRVKAIGFSGHHLGIAVDVAAYTLGASVIERHYTIDRTWKGTDHAASLEPDGIRKLVRNLNAVYESLRYKSEEILPIEKVQRNKLKYRKR</sequence>
<dbReference type="Pfam" id="PF03102">
    <property type="entry name" value="NeuB"/>
    <property type="match status" value="1"/>
</dbReference>
<dbReference type="Proteomes" id="UP001299546">
    <property type="component" value="Unassembled WGS sequence"/>
</dbReference>
<dbReference type="PANTHER" id="PTHR42966">
    <property type="entry name" value="N-ACETYLNEURAMINATE SYNTHASE"/>
    <property type="match status" value="1"/>
</dbReference>
<protein>
    <submittedName>
        <fullName evidence="2">N-acetylneuraminate synthase family protein</fullName>
    </submittedName>
</protein>
<dbReference type="InterPro" id="IPR051690">
    <property type="entry name" value="PseI-like"/>
</dbReference>
<dbReference type="EMBL" id="JAJCIS010000002">
    <property type="protein sequence ID" value="MCB7386520.1"/>
    <property type="molecule type" value="Genomic_DNA"/>
</dbReference>
<dbReference type="SUPFAM" id="SSF51569">
    <property type="entry name" value="Aldolase"/>
    <property type="match status" value="1"/>
</dbReference>
<keyword evidence="3" id="KW-1185">Reference proteome</keyword>
<dbReference type="InterPro" id="IPR013132">
    <property type="entry name" value="PseI/NeuA/B-like_N"/>
</dbReference>
<evidence type="ECO:0000259" key="1">
    <source>
        <dbReference type="Pfam" id="PF03102"/>
    </source>
</evidence>